<dbReference type="GO" id="GO:0061024">
    <property type="term" value="P:membrane organization"/>
    <property type="evidence" value="ECO:0007669"/>
    <property type="project" value="TreeGrafter"/>
</dbReference>
<reference evidence="8" key="1">
    <citation type="submission" date="2025-08" db="UniProtKB">
        <authorList>
            <consortium name="RefSeq"/>
        </authorList>
    </citation>
    <scope>IDENTIFICATION</scope>
    <source>
        <tissue evidence="8">Whole larvae</tissue>
    </source>
</reference>
<protein>
    <submittedName>
        <fullName evidence="8">Uncharacterized protein LOC113522522 isoform X2</fullName>
    </submittedName>
</protein>
<dbReference type="PANTHER" id="PTHR18843">
    <property type="entry name" value="TORSIN-1A-INTERACTING PROTEIN"/>
    <property type="match status" value="1"/>
</dbReference>
<dbReference type="InterPro" id="IPR008662">
    <property type="entry name" value="TOIP1/2"/>
</dbReference>
<evidence type="ECO:0000256" key="3">
    <source>
        <dbReference type="ARBA" id="ARBA00022989"/>
    </source>
</evidence>
<organism evidence="7 8">
    <name type="scientific">Galleria mellonella</name>
    <name type="common">Greater wax moth</name>
    <dbReference type="NCBI Taxonomy" id="7137"/>
    <lineage>
        <taxon>Eukaryota</taxon>
        <taxon>Metazoa</taxon>
        <taxon>Ecdysozoa</taxon>
        <taxon>Arthropoda</taxon>
        <taxon>Hexapoda</taxon>
        <taxon>Insecta</taxon>
        <taxon>Pterygota</taxon>
        <taxon>Neoptera</taxon>
        <taxon>Endopterygota</taxon>
        <taxon>Lepidoptera</taxon>
        <taxon>Glossata</taxon>
        <taxon>Ditrysia</taxon>
        <taxon>Pyraloidea</taxon>
        <taxon>Pyralidae</taxon>
        <taxon>Galleriinae</taxon>
        <taxon>Galleria</taxon>
    </lineage>
</organism>
<proteinExistence type="predicted"/>
<keyword evidence="7" id="KW-1185">Reference proteome</keyword>
<comment type="subcellular location">
    <subcellularLocation>
        <location evidence="1">Membrane</location>
    </subcellularLocation>
</comment>
<evidence type="ECO:0000256" key="5">
    <source>
        <dbReference type="SAM" id="MobiDB-lite"/>
    </source>
</evidence>
<keyword evidence="3 6" id="KW-1133">Transmembrane helix</keyword>
<dbReference type="Gene3D" id="3.40.50.12190">
    <property type="match status" value="1"/>
</dbReference>
<dbReference type="RefSeq" id="XP_026764028.2">
    <property type="nucleotide sequence ID" value="XM_026908227.3"/>
</dbReference>
<feature type="compositionally biased region" description="Acidic residues" evidence="5">
    <location>
        <begin position="96"/>
        <end position="106"/>
    </location>
</feature>
<dbReference type="GeneID" id="113522522"/>
<dbReference type="Proteomes" id="UP001652740">
    <property type="component" value="Unplaced"/>
</dbReference>
<evidence type="ECO:0000256" key="6">
    <source>
        <dbReference type="SAM" id="Phobius"/>
    </source>
</evidence>
<dbReference type="PANTHER" id="PTHR18843:SF7">
    <property type="entry name" value="LAMINA-ASSOCIATED POLYPEPTIDE 1B ISOFORM 1-RELATED"/>
    <property type="match status" value="1"/>
</dbReference>
<keyword evidence="4 6" id="KW-0472">Membrane</keyword>
<dbReference type="AlphaFoldDB" id="A0A6J1X405"/>
<sequence>MIDEYDGTGGVSIIPSARKSIHNHANCPFLHSNNMGRYGLNKTHKGDTHATAQNTQGFDVVDNVMSKPVKTSSPLQTHVNHKNAYRRQSLGTPNSDDSDDNSDAEGDFNYSAHSDRVNQTSHVSSSKQNRQKSYSFERERSIYHDRSFDSQSNQKSNNFQDKSKSQEATQKVSIFLLPLVGFLIYTVLAYCKEANMLNIFQGGSSIVYDELKFHTDINNLRRKYKVTDDTILQLQTGISTIYRRQDTGSFIFIYNSNSKNFDPAELNRFMHDVSTTSAHYLRNDSTSVQHITVQGTNLNMNTHNELIKKYRDDVDKSGVMLITEIDKVPSSLAMAFHYYCDEYNPLVKKSAIFFTLNLAQCSDIPSDQTSIHALIEKCLENKWYSGVPKVNMAPLLTRVVNIVIDVTSIEPRET</sequence>
<feature type="region of interest" description="Disordered" evidence="5">
    <location>
        <begin position="70"/>
        <end position="136"/>
    </location>
</feature>
<name>A0A6J1X405_GALME</name>
<feature type="region of interest" description="Disordered" evidence="5">
    <location>
        <begin position="145"/>
        <end position="164"/>
    </location>
</feature>
<keyword evidence="2 6" id="KW-0812">Transmembrane</keyword>
<gene>
    <name evidence="8" type="primary">LOC113522522</name>
</gene>
<feature type="transmembrane region" description="Helical" evidence="6">
    <location>
        <begin position="172"/>
        <end position="190"/>
    </location>
</feature>
<evidence type="ECO:0000313" key="7">
    <source>
        <dbReference type="Proteomes" id="UP001652740"/>
    </source>
</evidence>
<accession>A0A6J1X405</accession>
<evidence type="ECO:0000256" key="1">
    <source>
        <dbReference type="ARBA" id="ARBA00004370"/>
    </source>
</evidence>
<evidence type="ECO:0000256" key="4">
    <source>
        <dbReference type="ARBA" id="ARBA00023136"/>
    </source>
</evidence>
<dbReference type="InterPro" id="IPR038599">
    <property type="entry name" value="LAP1C-like_C_sf"/>
</dbReference>
<dbReference type="GO" id="GO:0016020">
    <property type="term" value="C:membrane"/>
    <property type="evidence" value="ECO:0007669"/>
    <property type="project" value="UniProtKB-SubCell"/>
</dbReference>
<feature type="compositionally biased region" description="Polar residues" evidence="5">
    <location>
        <begin position="117"/>
        <end position="134"/>
    </location>
</feature>
<evidence type="ECO:0000313" key="8">
    <source>
        <dbReference type="RefSeq" id="XP_026764028.2"/>
    </source>
</evidence>
<feature type="compositionally biased region" description="Polar residues" evidence="5">
    <location>
        <begin position="149"/>
        <end position="164"/>
    </location>
</feature>
<evidence type="ECO:0000256" key="2">
    <source>
        <dbReference type="ARBA" id="ARBA00022692"/>
    </source>
</evidence>
<dbReference type="GO" id="GO:0001671">
    <property type="term" value="F:ATPase activator activity"/>
    <property type="evidence" value="ECO:0007669"/>
    <property type="project" value="InterPro"/>
</dbReference>